<evidence type="ECO:0000256" key="3">
    <source>
        <dbReference type="SAM" id="MobiDB-lite"/>
    </source>
</evidence>
<dbReference type="InterPro" id="IPR000504">
    <property type="entry name" value="RRM_dom"/>
</dbReference>
<name>E2BKR0_HARSA</name>
<sequence length="547" mass="62512">MNYSFEASSYANYSSSSSSPSTIAQPLPGQPPLPAMPPPSGVPPQPHVFGPVPSQVAPISTWTHAHNPWHWIATQTSPLPSPTPREITNTFQREMPLRGNYIRRERFTHNRNYMYGQRNNFHRKNRRPARVGQSQSQFEQTAYFNPTLASSLGLEWQRNNYTTTGNDVIINHMTVPLPNHPIPSLPTGIVTSRHGEETENQDEKIVSEEVVVKKNKQRKPMSQSYPSRPWNREDAERALKTENEYNKTVKAQSLIIKFPDPDLNKDIVRLFHPGIQNIHFQSPSGPRYCFIQMAENVNIDDTIKELEKIPFGTGHLKVERKSLRDEDNPMPEEIDPYTLYIGNLPESVNVNEVKSKFPTAARVDVGYAQKMRNTRYAFIRYNSVDESISAYKQAHDLMWDTRSIIVRFRRQRGNTCLPGEPKLNVKKVKEEFKKVKEEFKKVKDELSNAAQVKKEQKANNVEPKSGVKKVKEDGNQVKKEDKINHTDKPSTNQEMNIEARLQDNSNKAQNSKPALQTPEQNTNSHSSTLPTSITSAKTVQEQQQPWV</sequence>
<proteinExistence type="predicted"/>
<dbReference type="EMBL" id="GL448819">
    <property type="protein sequence ID" value="EFN83758.1"/>
    <property type="molecule type" value="Genomic_DNA"/>
</dbReference>
<gene>
    <name evidence="5" type="ORF">EAI_17147</name>
</gene>
<feature type="compositionally biased region" description="Low complexity" evidence="3">
    <location>
        <begin position="11"/>
        <end position="27"/>
    </location>
</feature>
<evidence type="ECO:0000259" key="4">
    <source>
        <dbReference type="PROSITE" id="PS50102"/>
    </source>
</evidence>
<dbReference type="GO" id="GO:0003723">
    <property type="term" value="F:RNA binding"/>
    <property type="evidence" value="ECO:0007669"/>
    <property type="project" value="UniProtKB-UniRule"/>
</dbReference>
<reference evidence="5 6" key="1">
    <citation type="journal article" date="2010" name="Science">
        <title>Genomic comparison of the ants Camponotus floridanus and Harpegnathos saltator.</title>
        <authorList>
            <person name="Bonasio R."/>
            <person name="Zhang G."/>
            <person name="Ye C."/>
            <person name="Mutti N.S."/>
            <person name="Fang X."/>
            <person name="Qin N."/>
            <person name="Donahue G."/>
            <person name="Yang P."/>
            <person name="Li Q."/>
            <person name="Li C."/>
            <person name="Zhang P."/>
            <person name="Huang Z."/>
            <person name="Berger S.L."/>
            <person name="Reinberg D."/>
            <person name="Wang J."/>
            <person name="Liebig J."/>
        </authorList>
    </citation>
    <scope>NUCLEOTIDE SEQUENCE [LARGE SCALE GENOMIC DNA]</scope>
    <source>
        <strain evidence="5 6">R22 G/1</strain>
    </source>
</reference>
<dbReference type="CDD" id="cd00590">
    <property type="entry name" value="RRM_SF"/>
    <property type="match status" value="1"/>
</dbReference>
<dbReference type="InterPro" id="IPR035979">
    <property type="entry name" value="RBD_domain_sf"/>
</dbReference>
<dbReference type="AlphaFoldDB" id="E2BKR0"/>
<keyword evidence="1 2" id="KW-0694">RNA-binding</keyword>
<evidence type="ECO:0000256" key="1">
    <source>
        <dbReference type="ARBA" id="ARBA00022884"/>
    </source>
</evidence>
<dbReference type="Gene3D" id="3.30.70.330">
    <property type="match status" value="1"/>
</dbReference>
<dbReference type="OrthoDB" id="4726at2759"/>
<feature type="compositionally biased region" description="Polar residues" evidence="3">
    <location>
        <begin position="502"/>
        <end position="547"/>
    </location>
</feature>
<feature type="compositionally biased region" description="Basic and acidic residues" evidence="3">
    <location>
        <begin position="469"/>
        <end position="488"/>
    </location>
</feature>
<evidence type="ECO:0000313" key="5">
    <source>
        <dbReference type="EMBL" id="EFN83758.1"/>
    </source>
</evidence>
<feature type="domain" description="RRM" evidence="4">
    <location>
        <begin position="337"/>
        <end position="411"/>
    </location>
</feature>
<dbReference type="OMA" id="FIQMAES"/>
<evidence type="ECO:0000313" key="6">
    <source>
        <dbReference type="Proteomes" id="UP000008237"/>
    </source>
</evidence>
<dbReference type="PROSITE" id="PS50102">
    <property type="entry name" value="RRM"/>
    <property type="match status" value="1"/>
</dbReference>
<dbReference type="Proteomes" id="UP000008237">
    <property type="component" value="Unassembled WGS sequence"/>
</dbReference>
<dbReference type="SMART" id="SM00360">
    <property type="entry name" value="RRM"/>
    <property type="match status" value="2"/>
</dbReference>
<protein>
    <submittedName>
        <fullName evidence="5">Protein painting of fourth</fullName>
    </submittedName>
</protein>
<keyword evidence="6" id="KW-1185">Reference proteome</keyword>
<dbReference type="InterPro" id="IPR012677">
    <property type="entry name" value="Nucleotide-bd_a/b_plait_sf"/>
</dbReference>
<evidence type="ECO:0000256" key="2">
    <source>
        <dbReference type="PROSITE-ProRule" id="PRU00176"/>
    </source>
</evidence>
<accession>E2BKR0</accession>
<feature type="compositionally biased region" description="Pro residues" evidence="3">
    <location>
        <begin position="28"/>
        <end position="46"/>
    </location>
</feature>
<dbReference type="SUPFAM" id="SSF54928">
    <property type="entry name" value="RNA-binding domain, RBD"/>
    <property type="match status" value="1"/>
</dbReference>
<feature type="region of interest" description="Disordered" evidence="3">
    <location>
        <begin position="11"/>
        <end position="53"/>
    </location>
</feature>
<dbReference type="InParanoid" id="E2BKR0"/>
<feature type="region of interest" description="Disordered" evidence="3">
    <location>
        <begin position="450"/>
        <end position="547"/>
    </location>
</feature>
<dbReference type="STRING" id="610380.E2BKR0"/>
<organism evidence="6">
    <name type="scientific">Harpegnathos saltator</name>
    <name type="common">Jerdon's jumping ant</name>
    <dbReference type="NCBI Taxonomy" id="610380"/>
    <lineage>
        <taxon>Eukaryota</taxon>
        <taxon>Metazoa</taxon>
        <taxon>Ecdysozoa</taxon>
        <taxon>Arthropoda</taxon>
        <taxon>Hexapoda</taxon>
        <taxon>Insecta</taxon>
        <taxon>Pterygota</taxon>
        <taxon>Neoptera</taxon>
        <taxon>Endopterygota</taxon>
        <taxon>Hymenoptera</taxon>
        <taxon>Apocrita</taxon>
        <taxon>Aculeata</taxon>
        <taxon>Formicoidea</taxon>
        <taxon>Formicidae</taxon>
        <taxon>Ponerinae</taxon>
        <taxon>Ponerini</taxon>
        <taxon>Harpegnathos</taxon>
    </lineage>
</organism>